<dbReference type="PANTHER" id="PTHR43861">
    <property type="entry name" value="TRANS-ACONITATE 2-METHYLTRANSFERASE-RELATED"/>
    <property type="match status" value="1"/>
</dbReference>
<keyword evidence="2" id="KW-0489">Methyltransferase</keyword>
<keyword evidence="2" id="KW-0808">Transferase</keyword>
<dbReference type="InterPro" id="IPR029063">
    <property type="entry name" value="SAM-dependent_MTases_sf"/>
</dbReference>
<dbReference type="Pfam" id="PF08241">
    <property type="entry name" value="Methyltransf_11"/>
    <property type="match status" value="1"/>
</dbReference>
<name>A0A9D9BV56_PROMR</name>
<dbReference type="PANTHER" id="PTHR43861:SF1">
    <property type="entry name" value="TRANS-ACONITATE 2-METHYLTRANSFERASE"/>
    <property type="match status" value="1"/>
</dbReference>
<protein>
    <submittedName>
        <fullName evidence="2">Class I SAM-dependent methyltransferase</fullName>
    </submittedName>
</protein>
<evidence type="ECO:0000313" key="2">
    <source>
        <dbReference type="EMBL" id="MBO6971186.1"/>
    </source>
</evidence>
<evidence type="ECO:0000259" key="1">
    <source>
        <dbReference type="Pfam" id="PF08241"/>
    </source>
</evidence>
<dbReference type="SUPFAM" id="SSF53335">
    <property type="entry name" value="S-adenosyl-L-methionine-dependent methyltransferases"/>
    <property type="match status" value="1"/>
</dbReference>
<dbReference type="AlphaFoldDB" id="A0A9D9BV56"/>
<evidence type="ECO:0000313" key="3">
    <source>
        <dbReference type="Proteomes" id="UP000668060"/>
    </source>
</evidence>
<dbReference type="Proteomes" id="UP000668060">
    <property type="component" value="Unassembled WGS sequence"/>
</dbReference>
<organism evidence="2 3">
    <name type="scientific">Prochlorococcus marinus CUG1433</name>
    <dbReference type="NCBI Taxonomy" id="2774506"/>
    <lineage>
        <taxon>Bacteria</taxon>
        <taxon>Bacillati</taxon>
        <taxon>Cyanobacteriota</taxon>
        <taxon>Cyanophyceae</taxon>
        <taxon>Synechococcales</taxon>
        <taxon>Prochlorococcaceae</taxon>
        <taxon>Prochlorococcus</taxon>
    </lineage>
</organism>
<gene>
    <name evidence="2" type="ORF">JJ842_04575</name>
</gene>
<feature type="domain" description="Methyltransferase type 11" evidence="1">
    <location>
        <begin position="53"/>
        <end position="151"/>
    </location>
</feature>
<dbReference type="Gene3D" id="3.40.50.150">
    <property type="entry name" value="Vaccinia Virus protein VP39"/>
    <property type="match status" value="1"/>
</dbReference>
<accession>A0A9D9BV56</accession>
<reference evidence="2" key="1">
    <citation type="journal article" date="2021" name="Front. Mar. Sci.">
        <title>Genomes of Diverse Isolates of Prochlorococcus High-Light-Adapted Clade II in the Western Pacific Ocean.</title>
        <authorList>
            <person name="Yan W."/>
            <person name="Feng X."/>
            <person name="Zhang W."/>
            <person name="Nawaz M.Z."/>
            <person name="Luo T."/>
            <person name="Zhang R."/>
            <person name="Jiao N."/>
        </authorList>
    </citation>
    <scope>NUCLEOTIDE SEQUENCE</scope>
    <source>
        <strain evidence="2">CUG1433</strain>
    </source>
</reference>
<sequence>MINKDIYLQYTKYYKGKKLSKLYPTEFVVRSFLGTYPNLKPNDKTFYKGKKVLDLGCGDGRNIPFLSDLGYRVYGLEINKEILEFCSKNLEFNNYKAILQVGNNSNSNFQKEFFDCIVACHSFYYLNNNDSFSSNLNEISRIIKKGGRFIFSIPTNKSYLLKNAEILKDNYAVVKDDPLRIRNGLKIKFFETDTEIINLLSQKFEGFKIGFCENNWWGLEEFYWTVICTSR</sequence>
<comment type="caution">
    <text evidence="2">The sequence shown here is derived from an EMBL/GenBank/DDBJ whole genome shotgun (WGS) entry which is preliminary data.</text>
</comment>
<dbReference type="GO" id="GO:0008757">
    <property type="term" value="F:S-adenosylmethionine-dependent methyltransferase activity"/>
    <property type="evidence" value="ECO:0007669"/>
    <property type="project" value="InterPro"/>
</dbReference>
<dbReference type="CDD" id="cd02440">
    <property type="entry name" value="AdoMet_MTases"/>
    <property type="match status" value="1"/>
</dbReference>
<dbReference type="InterPro" id="IPR013216">
    <property type="entry name" value="Methyltransf_11"/>
</dbReference>
<dbReference type="GO" id="GO:0032259">
    <property type="term" value="P:methylation"/>
    <property type="evidence" value="ECO:0007669"/>
    <property type="project" value="UniProtKB-KW"/>
</dbReference>
<proteinExistence type="predicted"/>
<dbReference type="EMBL" id="JAEPLN010000001">
    <property type="protein sequence ID" value="MBO6971186.1"/>
    <property type="molecule type" value="Genomic_DNA"/>
</dbReference>